<accession>A0A412GRX2</accession>
<proteinExistence type="predicted"/>
<gene>
    <name evidence="1" type="ORF">DWY20_06570</name>
</gene>
<dbReference type="Pfam" id="PF06685">
    <property type="entry name" value="DUF1186"/>
    <property type="match status" value="1"/>
</dbReference>
<organism evidence="1 2">
    <name type="scientific">Phocaeicola coprocola</name>
    <dbReference type="NCBI Taxonomy" id="310298"/>
    <lineage>
        <taxon>Bacteria</taxon>
        <taxon>Pseudomonadati</taxon>
        <taxon>Bacteroidota</taxon>
        <taxon>Bacteroidia</taxon>
        <taxon>Bacteroidales</taxon>
        <taxon>Bacteroidaceae</taxon>
        <taxon>Phocaeicola</taxon>
    </lineage>
</organism>
<reference evidence="1 2" key="1">
    <citation type="submission" date="2018-08" db="EMBL/GenBank/DDBJ databases">
        <title>A genome reference for cultivated species of the human gut microbiota.</title>
        <authorList>
            <person name="Zou Y."/>
            <person name="Xue W."/>
            <person name="Luo G."/>
        </authorList>
    </citation>
    <scope>NUCLEOTIDE SEQUENCE [LARGE SCALE GENOMIC DNA]</scope>
    <source>
        <strain evidence="1 2">AF24-2</strain>
    </source>
</reference>
<evidence type="ECO:0000313" key="1">
    <source>
        <dbReference type="EMBL" id="RGR97533.1"/>
    </source>
</evidence>
<dbReference type="RefSeq" id="WP_118484001.1">
    <property type="nucleotide sequence ID" value="NZ_QRUU01000021.1"/>
</dbReference>
<protein>
    <submittedName>
        <fullName evidence="1">DUF1186 domain-containing protein</fullName>
    </submittedName>
</protein>
<keyword evidence="2" id="KW-1185">Reference proteome</keyword>
<dbReference type="AlphaFoldDB" id="A0A412GRX2"/>
<sequence>MSKQQKALSPEQYIRQRARKLPIGDCYLTEGWEDCGELMVWVTRCHPQQTYTVGIYLIDTFCCGVKDSHWYFSLDKSDYADLLKKMEECEDLKKVSYEEVHNLIYGVISFAQEGGIEPDSSFNLTQFLLEEDTEDIPLIEYTFGKDGRHCIFTDNRLELSAYVTKLQKALGDDFLFVLPDMDKPREGREYSGFDFAGLFSNKNDEDDETDTERYSFTYTGYPENLSVKYEWLIPLLSNPDNAFYLSDELIKSILAVPRDELRKDLEQIVLYETGYTCGEIPDECWDSKTDTELLHCIVLLGEVGNEESLSTVLLSLCQNQDYYDFHFGDAAEEAYVPTLYMLGKDHLDKLMEYMKTPGLYSFARIHIVEAVARICRYQPERRLEVIEWFRHLLSFYDGRLETCQCCDGMLIGMLANSLIDMHAMELLPEIKKLYDTGLVDEMCCGDFEEVQNEILHSSSDLSENYPVDIYERYHRLKRWI</sequence>
<evidence type="ECO:0000313" key="2">
    <source>
        <dbReference type="Proteomes" id="UP000285864"/>
    </source>
</evidence>
<dbReference type="EMBL" id="QRUU01000021">
    <property type="protein sequence ID" value="RGR97533.1"/>
    <property type="molecule type" value="Genomic_DNA"/>
</dbReference>
<dbReference type="InterPro" id="IPR010602">
    <property type="entry name" value="DUF1186"/>
</dbReference>
<name>A0A412GRX2_9BACT</name>
<comment type="caution">
    <text evidence="1">The sequence shown here is derived from an EMBL/GenBank/DDBJ whole genome shotgun (WGS) entry which is preliminary data.</text>
</comment>
<dbReference type="Proteomes" id="UP000285864">
    <property type="component" value="Unassembled WGS sequence"/>
</dbReference>